<comment type="similarity">
    <text evidence="1 2">Belongs to the BolA/IbaG family.</text>
</comment>
<reference evidence="3" key="1">
    <citation type="submission" date="2021-02" db="EMBL/GenBank/DDBJ databases">
        <title>The CRISPR/cas machinery reduction and long-range gene transfer in the hot spring cyanobacterium Synechococcus.</title>
        <authorList>
            <person name="Dvorak P."/>
            <person name="Jahodarova E."/>
            <person name="Hasler P."/>
            <person name="Poulickova A."/>
        </authorList>
    </citation>
    <scope>NUCLEOTIDE SEQUENCE</scope>
    <source>
        <strain evidence="3">Rupite</strain>
    </source>
</reference>
<evidence type="ECO:0000313" key="3">
    <source>
        <dbReference type="EMBL" id="MCJ2543283.1"/>
    </source>
</evidence>
<dbReference type="Proteomes" id="UP000830835">
    <property type="component" value="Unassembled WGS sequence"/>
</dbReference>
<evidence type="ECO:0000256" key="2">
    <source>
        <dbReference type="RuleBase" id="RU003860"/>
    </source>
</evidence>
<comment type="caution">
    <text evidence="3">The sequence shown here is derived from an EMBL/GenBank/DDBJ whole genome shotgun (WGS) entry which is preliminary data.</text>
</comment>
<accession>A0ABT0CBZ0</accession>
<dbReference type="PANTHER" id="PTHR46229">
    <property type="entry name" value="BOLA TRANSCRIPTION REGULATOR"/>
    <property type="match status" value="1"/>
</dbReference>
<name>A0ABT0CBZ0_THEVL</name>
<sequence length="94" mass="10329">MDPREIEKLIEAALPGAKVHVEDTVGDGNHFQAVVVAEQFQGLTMIKQHRLVNDALKAHLQDGRLHALALRTFTPAQWEQLHELDSGPQVGSAS</sequence>
<dbReference type="Pfam" id="PF01722">
    <property type="entry name" value="BolA"/>
    <property type="match status" value="1"/>
</dbReference>
<dbReference type="RefSeq" id="WP_244350558.1">
    <property type="nucleotide sequence ID" value="NZ_JAFIRA010000024.1"/>
</dbReference>
<protein>
    <submittedName>
        <fullName evidence="3">BolA/IbaG family iron-sulfur metabolism protein</fullName>
    </submittedName>
</protein>
<organism evidence="3 4">
    <name type="scientific">Thermostichus vulcanus str. 'Rupite'</name>
    <dbReference type="NCBI Taxonomy" id="2813851"/>
    <lineage>
        <taxon>Bacteria</taxon>
        <taxon>Bacillati</taxon>
        <taxon>Cyanobacteriota</taxon>
        <taxon>Cyanophyceae</taxon>
        <taxon>Thermostichales</taxon>
        <taxon>Thermostichaceae</taxon>
        <taxon>Thermostichus</taxon>
    </lineage>
</organism>
<gene>
    <name evidence="3" type="ORF">JX360_10245</name>
</gene>
<keyword evidence="4" id="KW-1185">Reference proteome</keyword>
<proteinExistence type="inferred from homology"/>
<dbReference type="EMBL" id="JAFIRA010000024">
    <property type="protein sequence ID" value="MCJ2543283.1"/>
    <property type="molecule type" value="Genomic_DNA"/>
</dbReference>
<dbReference type="InterPro" id="IPR002634">
    <property type="entry name" value="BolA"/>
</dbReference>
<evidence type="ECO:0000256" key="1">
    <source>
        <dbReference type="ARBA" id="ARBA00005578"/>
    </source>
</evidence>
<dbReference type="PIRSF" id="PIRSF003113">
    <property type="entry name" value="BolA"/>
    <property type="match status" value="1"/>
</dbReference>
<dbReference type="SUPFAM" id="SSF82657">
    <property type="entry name" value="BolA-like"/>
    <property type="match status" value="1"/>
</dbReference>
<evidence type="ECO:0000313" key="4">
    <source>
        <dbReference type="Proteomes" id="UP000830835"/>
    </source>
</evidence>
<dbReference type="PANTHER" id="PTHR46229:SF2">
    <property type="entry name" value="BOLA-LIKE PROTEIN 1"/>
    <property type="match status" value="1"/>
</dbReference>
<dbReference type="Gene3D" id="3.30.300.90">
    <property type="entry name" value="BolA-like"/>
    <property type="match status" value="1"/>
</dbReference>
<dbReference type="InterPro" id="IPR050961">
    <property type="entry name" value="BolA/IbaG_stress_morph_reg"/>
</dbReference>
<dbReference type="InterPro" id="IPR036065">
    <property type="entry name" value="BolA-like_sf"/>
</dbReference>